<accession>A0AAT9LDS8</accession>
<dbReference type="SFLD" id="SFLDS00029">
    <property type="entry name" value="Radical_SAM"/>
    <property type="match status" value="1"/>
</dbReference>
<dbReference type="SFLD" id="SFLDG01099">
    <property type="entry name" value="Uncharacterised_Radical_SAM_Su"/>
    <property type="match status" value="1"/>
</dbReference>
<dbReference type="Pfam" id="PF04055">
    <property type="entry name" value="Radical_SAM"/>
    <property type="match status" value="1"/>
</dbReference>
<feature type="binding site" evidence="5">
    <location>
        <position position="99"/>
    </location>
    <ligand>
        <name>[4Fe-4S] cluster</name>
        <dbReference type="ChEBI" id="CHEBI:49883"/>
        <note>4Fe-4S-S-AdoMet</note>
    </ligand>
</feature>
<dbReference type="PIRSF" id="PIRSF004869">
    <property type="entry name" value="PflX_prd"/>
    <property type="match status" value="1"/>
</dbReference>
<dbReference type="KEGG" id="fcz:IMF26_01905"/>
<reference evidence="7" key="2">
    <citation type="journal article" date="2023" name="Biology">
        <title>Prokaryotic Life Associated with Coal-Fire Gas Vents Revealed by Metagenomics.</title>
        <authorList>
            <person name="Kadnikov V.V."/>
            <person name="Mardanov A.V."/>
            <person name="Beletsky A.V."/>
            <person name="Karnachuk O.V."/>
            <person name="Ravin N.V."/>
        </authorList>
    </citation>
    <scope>NUCLEOTIDE SEQUENCE</scope>
    <source>
        <strain evidence="7">Bu02</strain>
    </source>
</reference>
<evidence type="ECO:0000313" key="7">
    <source>
        <dbReference type="EMBL" id="QUL99536.1"/>
    </source>
</evidence>
<dbReference type="GO" id="GO:0003824">
    <property type="term" value="F:catalytic activity"/>
    <property type="evidence" value="ECO:0007669"/>
    <property type="project" value="InterPro"/>
</dbReference>
<dbReference type="Gene3D" id="3.20.20.70">
    <property type="entry name" value="Aldolase class I"/>
    <property type="match status" value="1"/>
</dbReference>
<proteinExistence type="predicted"/>
<dbReference type="EMBL" id="CP062796">
    <property type="protein sequence ID" value="QUL99536.1"/>
    <property type="molecule type" value="Genomic_DNA"/>
</dbReference>
<protein>
    <submittedName>
        <fullName evidence="7">Radical SAM protein</fullName>
    </submittedName>
</protein>
<dbReference type="InterPro" id="IPR013785">
    <property type="entry name" value="Aldolase_TIM"/>
</dbReference>
<evidence type="ECO:0000256" key="1">
    <source>
        <dbReference type="ARBA" id="ARBA00022691"/>
    </source>
</evidence>
<dbReference type="InterPro" id="IPR007197">
    <property type="entry name" value="rSAM"/>
</dbReference>
<feature type="binding site" evidence="5">
    <location>
        <position position="95"/>
    </location>
    <ligand>
        <name>[4Fe-4S] cluster</name>
        <dbReference type="ChEBI" id="CHEBI:49883"/>
        <note>4Fe-4S-S-AdoMet</note>
    </ligand>
</feature>
<dbReference type="PANTHER" id="PTHR43075">
    <property type="entry name" value="FORMATE LYASE ACTIVATING ENZYME, PUTATIVE (AFU_ORTHOLOGUE AFUA_2G15630)-RELATED"/>
    <property type="match status" value="1"/>
</dbReference>
<evidence type="ECO:0000256" key="5">
    <source>
        <dbReference type="PIRSR" id="PIRSR004869-50"/>
    </source>
</evidence>
<evidence type="ECO:0000256" key="3">
    <source>
        <dbReference type="ARBA" id="ARBA00023004"/>
    </source>
</evidence>
<sequence length="314" mass="35200">MVKPGPPAYRLLGTEALRNKIEKSRQLASPCVLCGRKCRVRRFDPEDEYDYHRGMVLGICRTGKRAVVSSYGPHYGEEPPITGWRGSGTIFFSFCNLKCIFCQNYEIAHLGEGQEVEDHELAAMMLELQELGCHNVNLVSPTHVVPQILSAVLVAMKKGLNIPIVYNTGGYDSVETIRLLDGVVDIYMPDMKYGTSEAAEKYSLAPDYPSVNFSAVEEMHRQVGDLTTDENGIAVRGLLVRHLVLPGNVAGTERVLKFLAENISKDTYVNIMDQYRPYYRAVGDPVLGRRITKKEYREVLDIAKELGLRRVLAN</sequence>
<feature type="binding site" evidence="5">
    <location>
        <position position="102"/>
    </location>
    <ligand>
        <name>[4Fe-4S] cluster</name>
        <dbReference type="ChEBI" id="CHEBI:49883"/>
        <note>4Fe-4S-S-AdoMet</note>
    </ligand>
</feature>
<evidence type="ECO:0000256" key="2">
    <source>
        <dbReference type="ARBA" id="ARBA00022723"/>
    </source>
</evidence>
<comment type="cofactor">
    <cofactor evidence="5">
        <name>[4Fe-4S] cluster</name>
        <dbReference type="ChEBI" id="CHEBI:49883"/>
    </cofactor>
    <text evidence="5">Binds 1 [4Fe-4S] cluster. The cluster is coordinated with 3 cysteines and an exchangeable S-adenosyl-L-methionine.</text>
</comment>
<keyword evidence="4 5" id="KW-0411">Iron-sulfur</keyword>
<keyword evidence="3 5" id="KW-0408">Iron</keyword>
<evidence type="ECO:0000259" key="6">
    <source>
        <dbReference type="Pfam" id="PF04055"/>
    </source>
</evidence>
<keyword evidence="1 5" id="KW-0949">S-adenosyl-L-methionine</keyword>
<keyword evidence="2 5" id="KW-0479">Metal-binding</keyword>
<dbReference type="GO" id="GO:0046872">
    <property type="term" value="F:metal ion binding"/>
    <property type="evidence" value="ECO:0007669"/>
    <property type="project" value="UniProtKB-KW"/>
</dbReference>
<name>A0AAT9LDS8_9FIRM</name>
<dbReference type="AlphaFoldDB" id="A0AAT9LDS8"/>
<organism evidence="7">
    <name type="scientific">Candidatus Fermentithermobacillus carboniphilus</name>
    <dbReference type="NCBI Taxonomy" id="3085328"/>
    <lineage>
        <taxon>Bacteria</taxon>
        <taxon>Bacillati</taxon>
        <taxon>Bacillota</taxon>
        <taxon>Candidatus Fermentithermobacillia</taxon>
        <taxon>Candidatus Fermentithermobacillales</taxon>
        <taxon>Candidatus Fermentithermobacillaceae</taxon>
        <taxon>Candidatus Fermentithermobacillus</taxon>
    </lineage>
</organism>
<dbReference type="InterPro" id="IPR016431">
    <property type="entry name" value="Pyrv-formate_lyase-activ_prd"/>
</dbReference>
<dbReference type="GO" id="GO:0051536">
    <property type="term" value="F:iron-sulfur cluster binding"/>
    <property type="evidence" value="ECO:0007669"/>
    <property type="project" value="UniProtKB-KW"/>
</dbReference>
<dbReference type="SUPFAM" id="SSF102114">
    <property type="entry name" value="Radical SAM enzymes"/>
    <property type="match status" value="1"/>
</dbReference>
<feature type="domain" description="Radical SAM core" evidence="6">
    <location>
        <begin position="90"/>
        <end position="200"/>
    </location>
</feature>
<reference evidence="7" key="1">
    <citation type="submission" date="2020-10" db="EMBL/GenBank/DDBJ databases">
        <authorList>
            <person name="Kadnikov V."/>
            <person name="Beletsky A.V."/>
            <person name="Mardanov A.V."/>
            <person name="Karnachuk O.V."/>
            <person name="Ravin N.V."/>
        </authorList>
    </citation>
    <scope>NUCLEOTIDE SEQUENCE</scope>
    <source>
        <strain evidence="7">Bu02</strain>
    </source>
</reference>
<dbReference type="PANTHER" id="PTHR43075:SF1">
    <property type="entry name" value="FORMATE LYASE ACTIVATING ENZYME, PUTATIVE (AFU_ORTHOLOGUE AFUA_2G15630)-RELATED"/>
    <property type="match status" value="1"/>
</dbReference>
<dbReference type="InterPro" id="IPR058240">
    <property type="entry name" value="rSAM_sf"/>
</dbReference>
<evidence type="ECO:0000256" key="4">
    <source>
        <dbReference type="ARBA" id="ARBA00023014"/>
    </source>
</evidence>
<gene>
    <name evidence="7" type="ORF">IMF26_01905</name>
</gene>
<dbReference type="InterPro" id="IPR040085">
    <property type="entry name" value="MJ0674-like"/>
</dbReference>